<comment type="caution">
    <text evidence="2">The sequence shown here is derived from an EMBL/GenBank/DDBJ whole genome shotgun (WGS) entry which is preliminary data.</text>
</comment>
<sequence length="342" mass="39177">MSLDSPPASSDNPEENAPAWGSLPVEQYILQNWNADSPQPVAEQRDALVKAFINEDVIGPEYQSITHVPTQQEINTILKPWRPQKIRAIAAKHLSISWPDFKNEGFCVLRTWYQGGEEADAKLEEWFGYDELKGLSEVEIEETLLDRDRQGGDKMKMKPKNRWWMVLDDKDMFDVEDENNDDDWLDVYKILPELAAPSVHRGLDVIDALDNLRLDGTPYPRKSEPSEEAYEDAVLEMASGGLRYPLVILDQEAFETGQIYLVWRDAKGKVVKDIRDDIAGLPYLQHDIHRVGAYEIGWWTEACFGKQYDIHGKKGKMMRKLLPLVKEAAKQTMAHNAAMYGW</sequence>
<accession>A0ABR0GA50</accession>
<dbReference type="GeneID" id="87910522"/>
<evidence type="ECO:0000313" key="3">
    <source>
        <dbReference type="Proteomes" id="UP001323405"/>
    </source>
</evidence>
<feature type="region of interest" description="Disordered" evidence="1">
    <location>
        <begin position="1"/>
        <end position="21"/>
    </location>
</feature>
<dbReference type="Proteomes" id="UP001323405">
    <property type="component" value="Unassembled WGS sequence"/>
</dbReference>
<evidence type="ECO:0008006" key="4">
    <source>
        <dbReference type="Google" id="ProtNLM"/>
    </source>
</evidence>
<dbReference type="EMBL" id="JAFFHA010000007">
    <property type="protein sequence ID" value="KAK4652576.1"/>
    <property type="molecule type" value="Genomic_DNA"/>
</dbReference>
<proteinExistence type="predicted"/>
<evidence type="ECO:0000256" key="1">
    <source>
        <dbReference type="SAM" id="MobiDB-lite"/>
    </source>
</evidence>
<dbReference type="RefSeq" id="XP_062741551.1">
    <property type="nucleotide sequence ID" value="XM_062890615.1"/>
</dbReference>
<name>A0ABR0GA50_9PEZI</name>
<keyword evidence="3" id="KW-1185">Reference proteome</keyword>
<gene>
    <name evidence="2" type="ORF">QC762_501920</name>
</gene>
<protein>
    <recommendedName>
        <fullName evidence="4">Knr4/Smi1-like domain-containing protein</fullName>
    </recommendedName>
</protein>
<organism evidence="2 3">
    <name type="scientific">Podospora pseudocomata</name>
    <dbReference type="NCBI Taxonomy" id="2093779"/>
    <lineage>
        <taxon>Eukaryota</taxon>
        <taxon>Fungi</taxon>
        <taxon>Dikarya</taxon>
        <taxon>Ascomycota</taxon>
        <taxon>Pezizomycotina</taxon>
        <taxon>Sordariomycetes</taxon>
        <taxon>Sordariomycetidae</taxon>
        <taxon>Sordariales</taxon>
        <taxon>Podosporaceae</taxon>
        <taxon>Podospora</taxon>
    </lineage>
</organism>
<evidence type="ECO:0000313" key="2">
    <source>
        <dbReference type="EMBL" id="KAK4652576.1"/>
    </source>
</evidence>
<reference evidence="2 3" key="1">
    <citation type="journal article" date="2023" name="bioRxiv">
        <title>High-quality genome assemblies of four members of thePodospora anserinaspecies complex.</title>
        <authorList>
            <person name="Ament-Velasquez S.L."/>
            <person name="Vogan A.A."/>
            <person name="Wallerman O."/>
            <person name="Hartmann F."/>
            <person name="Gautier V."/>
            <person name="Silar P."/>
            <person name="Giraud T."/>
            <person name="Johannesson H."/>
        </authorList>
    </citation>
    <scope>NUCLEOTIDE SEQUENCE [LARGE SCALE GENOMIC DNA]</scope>
    <source>
        <strain evidence="2 3">CBS 415.72m</strain>
    </source>
</reference>